<dbReference type="InterPro" id="IPR011009">
    <property type="entry name" value="Kinase-like_dom_sf"/>
</dbReference>
<dbReference type="PROSITE" id="PS50011">
    <property type="entry name" value="PROTEIN_KINASE_DOM"/>
    <property type="match status" value="1"/>
</dbReference>
<dbReference type="PROSITE" id="PS00107">
    <property type="entry name" value="PROTEIN_KINASE_ATP"/>
    <property type="match status" value="1"/>
</dbReference>
<dbReference type="InterPro" id="IPR000719">
    <property type="entry name" value="Prot_kinase_dom"/>
</dbReference>
<feature type="compositionally biased region" description="Polar residues" evidence="4">
    <location>
        <begin position="48"/>
        <end position="61"/>
    </location>
</feature>
<evidence type="ECO:0000256" key="3">
    <source>
        <dbReference type="PROSITE-ProRule" id="PRU10141"/>
    </source>
</evidence>
<dbReference type="GO" id="GO:0004674">
    <property type="term" value="F:protein serine/threonine kinase activity"/>
    <property type="evidence" value="ECO:0007669"/>
    <property type="project" value="TreeGrafter"/>
</dbReference>
<feature type="domain" description="Protein kinase" evidence="5">
    <location>
        <begin position="309"/>
        <end position="721"/>
    </location>
</feature>
<protein>
    <recommendedName>
        <fullName evidence="5">Protein kinase domain-containing protein</fullName>
    </recommendedName>
</protein>
<dbReference type="InterPro" id="IPR017441">
    <property type="entry name" value="Protein_kinase_ATP_BS"/>
</dbReference>
<feature type="region of interest" description="Disordered" evidence="4">
    <location>
        <begin position="878"/>
        <end position="903"/>
    </location>
</feature>
<dbReference type="AlphaFoldDB" id="G0U5X8"/>
<dbReference type="Gene3D" id="1.10.510.10">
    <property type="entry name" value="Transferase(Phosphotransferase) domain 1"/>
    <property type="match status" value="1"/>
</dbReference>
<proteinExistence type="predicted"/>
<dbReference type="GO" id="GO:0005634">
    <property type="term" value="C:nucleus"/>
    <property type="evidence" value="ECO:0007669"/>
    <property type="project" value="TreeGrafter"/>
</dbReference>
<accession>G0U5X8</accession>
<sequence length="939" mass="103392">MDVVQCGNEITISKCKADNGLENRSGRVAVMQESTVKPLLPSADRLQAPQSTSGTGNSSELPTCSWVEGCCITTPLQHSPHKKERDATGQKGAASNSSVAVADQFAVEGAQPSAMAYNTLVFRGAGGADNSSIGGGGDCQKDPASQSPTRLSCKQQLGCGIGRSLWRATSLYSSSFTIEHSVETLVSGSGDLGSGVTLGNVQQSNSSGLVKPPAHVLDDSRECVPNNLLRDHSVSIHDNVYACYWGNAMDDINSTTSEKSRLSDKQHPQRPTTPNCTTRKRSMCSAIAVTMAEAMNQQRRKRIKVVSSYILGPILGEGVFSAVRDAIDISFTRVFPHGFTRVAVKSYKHRNLCMQGDNLHMACQSLHSMGSMGTGELGGVERTPLANLKRREDEKRHRQYVNEVRNMQRFHCPNIVRALDIFTRNEKSYVVQPLSICSLDHLVKSFHNCLRVTRKQNDSYESDLVFGELGSAVEACQNLRDDVKNISLASAAGSGSEELCEACRVLSNGCSSFSATLIRGIMYQLINGVAYLHRQGLAHNDLKPQNILLYANGELKIADLGGVSPEYDDQGTPMYLSPEVCRHFYCAGDGDKGKMDTKVNAFKNDMWACGAILYYLITGSNLWEKQLDESASTNQYQLYRIIASQVTPLDLRHVQEPIEIEADCENTRKFCTVKERAGSFPKSPPTNSSYSFSFLNLLHALLDIDPNTRLTAEEAVKHPSLQLVAGGSHSSDTMVEVARHDVMQLVSDSSHFRSLIELDRERHLQFVAECCHIWNIRMPEEIFLSVGNERGESDNNCDRCLGARGTRSATACDRTPVGVVNRAVFMPAEEFYYYRANGKDPMYDVKHLSSSTAMVKMMRVYFKKLLSDCGYTNATARKTNTQGRGLGPESKSEFNGGTEMRPNHTATSQHLTWPISSNGRSVVTRVPYVRENTWCCRVM</sequence>
<feature type="compositionally biased region" description="Basic and acidic residues" evidence="4">
    <location>
        <begin position="258"/>
        <end position="267"/>
    </location>
</feature>
<dbReference type="Pfam" id="PF00069">
    <property type="entry name" value="Pkinase"/>
    <property type="match status" value="1"/>
</dbReference>
<dbReference type="InterPro" id="IPR008271">
    <property type="entry name" value="Ser/Thr_kinase_AS"/>
</dbReference>
<feature type="region of interest" description="Disordered" evidence="4">
    <location>
        <begin position="39"/>
        <end position="61"/>
    </location>
</feature>
<reference evidence="6" key="1">
    <citation type="journal article" date="2012" name="Proc. Natl. Acad. Sci. U.S.A.">
        <title>Antigenic diversity is generated by distinct evolutionary mechanisms in African trypanosome species.</title>
        <authorList>
            <person name="Jackson A.P."/>
            <person name="Berry A."/>
            <person name="Aslett M."/>
            <person name="Allison H.C."/>
            <person name="Burton P."/>
            <person name="Vavrova-Anderson J."/>
            <person name="Brown R."/>
            <person name="Browne H."/>
            <person name="Corton N."/>
            <person name="Hauser H."/>
            <person name="Gamble J."/>
            <person name="Gilderthorp R."/>
            <person name="Marcello L."/>
            <person name="McQuillan J."/>
            <person name="Otto T.D."/>
            <person name="Quail M.A."/>
            <person name="Sanders M.J."/>
            <person name="van Tonder A."/>
            <person name="Ginger M.L."/>
            <person name="Field M.C."/>
            <person name="Barry J.D."/>
            <person name="Hertz-Fowler C."/>
            <person name="Berriman M."/>
        </authorList>
    </citation>
    <scope>NUCLEOTIDE SEQUENCE</scope>
    <source>
        <strain evidence="6">Y486</strain>
    </source>
</reference>
<evidence type="ECO:0000256" key="1">
    <source>
        <dbReference type="ARBA" id="ARBA00022741"/>
    </source>
</evidence>
<dbReference type="VEuPathDB" id="TriTrypDB:TvY486_1003320"/>
<evidence type="ECO:0000259" key="5">
    <source>
        <dbReference type="PROSITE" id="PS50011"/>
    </source>
</evidence>
<dbReference type="GO" id="GO:0044773">
    <property type="term" value="P:mitotic DNA damage checkpoint signaling"/>
    <property type="evidence" value="ECO:0007669"/>
    <property type="project" value="TreeGrafter"/>
</dbReference>
<evidence type="ECO:0000256" key="4">
    <source>
        <dbReference type="SAM" id="MobiDB-lite"/>
    </source>
</evidence>
<gene>
    <name evidence="6" type="ORF">TVY486_1003320</name>
</gene>
<keyword evidence="2 3" id="KW-0067">ATP-binding</keyword>
<dbReference type="PROSITE" id="PS00108">
    <property type="entry name" value="PROTEIN_KINASE_ST"/>
    <property type="match status" value="1"/>
</dbReference>
<dbReference type="PANTHER" id="PTHR44167:SF24">
    <property type="entry name" value="SERINE_THREONINE-PROTEIN KINASE CHK2"/>
    <property type="match status" value="1"/>
</dbReference>
<dbReference type="GO" id="GO:0005524">
    <property type="term" value="F:ATP binding"/>
    <property type="evidence" value="ECO:0007669"/>
    <property type="project" value="UniProtKB-UniRule"/>
</dbReference>
<keyword evidence="1 3" id="KW-0547">Nucleotide-binding</keyword>
<evidence type="ECO:0000313" key="6">
    <source>
        <dbReference type="EMBL" id="CCC51279.1"/>
    </source>
</evidence>
<feature type="binding site" evidence="3">
    <location>
        <position position="345"/>
    </location>
    <ligand>
        <name>ATP</name>
        <dbReference type="ChEBI" id="CHEBI:30616"/>
    </ligand>
</feature>
<feature type="region of interest" description="Disordered" evidence="4">
    <location>
        <begin position="256"/>
        <end position="278"/>
    </location>
</feature>
<dbReference type="SUPFAM" id="SSF56112">
    <property type="entry name" value="Protein kinase-like (PK-like)"/>
    <property type="match status" value="1"/>
</dbReference>
<evidence type="ECO:0000256" key="2">
    <source>
        <dbReference type="ARBA" id="ARBA00022840"/>
    </source>
</evidence>
<dbReference type="Gene3D" id="3.30.200.20">
    <property type="entry name" value="Phosphorylase Kinase, domain 1"/>
    <property type="match status" value="1"/>
</dbReference>
<organism evidence="6">
    <name type="scientific">Trypanosoma vivax (strain Y486)</name>
    <dbReference type="NCBI Taxonomy" id="1055687"/>
    <lineage>
        <taxon>Eukaryota</taxon>
        <taxon>Discoba</taxon>
        <taxon>Euglenozoa</taxon>
        <taxon>Kinetoplastea</taxon>
        <taxon>Metakinetoplastina</taxon>
        <taxon>Trypanosomatida</taxon>
        <taxon>Trypanosomatidae</taxon>
        <taxon>Trypanosoma</taxon>
        <taxon>Duttonella</taxon>
    </lineage>
</organism>
<name>G0U5X8_TRYVY</name>
<dbReference type="SMART" id="SM00220">
    <property type="entry name" value="S_TKc"/>
    <property type="match status" value="1"/>
</dbReference>
<dbReference type="PANTHER" id="PTHR44167">
    <property type="entry name" value="OVARIAN-SPECIFIC SERINE/THREONINE-PROTEIN KINASE LOK-RELATED"/>
    <property type="match status" value="1"/>
</dbReference>
<dbReference type="EMBL" id="HE573026">
    <property type="protein sequence ID" value="CCC51279.1"/>
    <property type="molecule type" value="Genomic_DNA"/>
</dbReference>